<dbReference type="SMART" id="SM00345">
    <property type="entry name" value="HTH_GNTR"/>
    <property type="match status" value="1"/>
</dbReference>
<dbReference type="Proteomes" id="UP001144805">
    <property type="component" value="Unassembled WGS sequence"/>
</dbReference>
<dbReference type="GO" id="GO:0003677">
    <property type="term" value="F:DNA binding"/>
    <property type="evidence" value="ECO:0007669"/>
    <property type="project" value="UniProtKB-KW"/>
</dbReference>
<dbReference type="RefSeq" id="WP_266338906.1">
    <property type="nucleotide sequence ID" value="NZ_JAPKNK010000004.1"/>
</dbReference>
<evidence type="ECO:0000256" key="3">
    <source>
        <dbReference type="ARBA" id="ARBA00023163"/>
    </source>
</evidence>
<dbReference type="SMART" id="SM00895">
    <property type="entry name" value="FCD"/>
    <property type="match status" value="1"/>
</dbReference>
<evidence type="ECO:0000259" key="4">
    <source>
        <dbReference type="PROSITE" id="PS50949"/>
    </source>
</evidence>
<feature type="domain" description="HTH gntR-type" evidence="4">
    <location>
        <begin position="11"/>
        <end position="78"/>
    </location>
</feature>
<reference evidence="5" key="1">
    <citation type="submission" date="2022-11" db="EMBL/GenBank/DDBJ databases">
        <title>Biodiversity and phylogenetic relationships of bacteria.</title>
        <authorList>
            <person name="Machado R.A.R."/>
            <person name="Bhat A."/>
            <person name="Loulou A."/>
            <person name="Kallel S."/>
        </authorList>
    </citation>
    <scope>NUCLEOTIDE SEQUENCE</scope>
    <source>
        <strain evidence="5">K-TC2</strain>
    </source>
</reference>
<dbReference type="PANTHER" id="PTHR43537">
    <property type="entry name" value="TRANSCRIPTIONAL REGULATOR, GNTR FAMILY"/>
    <property type="match status" value="1"/>
</dbReference>
<dbReference type="PANTHER" id="PTHR43537:SF5">
    <property type="entry name" value="UXU OPERON TRANSCRIPTIONAL REGULATOR"/>
    <property type="match status" value="1"/>
</dbReference>
<dbReference type="PROSITE" id="PS50949">
    <property type="entry name" value="HTH_GNTR"/>
    <property type="match status" value="1"/>
</dbReference>
<dbReference type="GO" id="GO:0003700">
    <property type="term" value="F:DNA-binding transcription factor activity"/>
    <property type="evidence" value="ECO:0007669"/>
    <property type="project" value="InterPro"/>
</dbReference>
<dbReference type="InterPro" id="IPR036390">
    <property type="entry name" value="WH_DNA-bd_sf"/>
</dbReference>
<keyword evidence="6" id="KW-1185">Reference proteome</keyword>
<proteinExistence type="predicted"/>
<keyword evidence="2" id="KW-0238">DNA-binding</keyword>
<name>A0A9X3E1Z4_9HYPH</name>
<comment type="caution">
    <text evidence="5">The sequence shown here is derived from an EMBL/GenBank/DDBJ whole genome shotgun (WGS) entry which is preliminary data.</text>
</comment>
<dbReference type="InterPro" id="IPR008920">
    <property type="entry name" value="TF_FadR/GntR_C"/>
</dbReference>
<dbReference type="InterPro" id="IPR011711">
    <property type="entry name" value="GntR_C"/>
</dbReference>
<keyword evidence="1" id="KW-0805">Transcription regulation</keyword>
<gene>
    <name evidence="5" type="ORF">OSH07_12100</name>
</gene>
<sequence length="215" mass="24488">MFEDETPETDSNLGEEVYAALLKDILAARLPGGTPIQQRRLALQYEVSRSPMRHALSRLEGEGLLVRDDTAGLVVRTITLRDYLDSLEMRMLLEPAAAAKASGNPDRQRLDVIHRHFLALQENPAPDLEDVWTFDDELHDYIAQQSGNSFMFPFVRDLRRYTTIFERQMPVIRIKPGMREHAAVLEALLDGEAEVARAAMSFHLEIVRTGVLKRY</sequence>
<dbReference type="Gene3D" id="1.10.10.10">
    <property type="entry name" value="Winged helix-like DNA-binding domain superfamily/Winged helix DNA-binding domain"/>
    <property type="match status" value="1"/>
</dbReference>
<dbReference type="InterPro" id="IPR000524">
    <property type="entry name" value="Tscrpt_reg_HTH_GntR"/>
</dbReference>
<evidence type="ECO:0000256" key="2">
    <source>
        <dbReference type="ARBA" id="ARBA00023125"/>
    </source>
</evidence>
<dbReference type="Gene3D" id="1.20.120.530">
    <property type="entry name" value="GntR ligand-binding domain-like"/>
    <property type="match status" value="1"/>
</dbReference>
<dbReference type="AlphaFoldDB" id="A0A9X3E1Z4"/>
<accession>A0A9X3E1Z4</accession>
<evidence type="ECO:0000313" key="6">
    <source>
        <dbReference type="Proteomes" id="UP001144805"/>
    </source>
</evidence>
<keyword evidence="3" id="KW-0804">Transcription</keyword>
<dbReference type="Pfam" id="PF07729">
    <property type="entry name" value="FCD"/>
    <property type="match status" value="1"/>
</dbReference>
<protein>
    <submittedName>
        <fullName evidence="5">GntR family transcriptional regulator</fullName>
    </submittedName>
</protein>
<dbReference type="EMBL" id="JAPKNK010000004">
    <property type="protein sequence ID" value="MCX5569939.1"/>
    <property type="molecule type" value="Genomic_DNA"/>
</dbReference>
<evidence type="ECO:0000256" key="1">
    <source>
        <dbReference type="ARBA" id="ARBA00023015"/>
    </source>
</evidence>
<organism evidence="5 6">
    <name type="scientific">Kaistia nematophila</name>
    <dbReference type="NCBI Taxonomy" id="2994654"/>
    <lineage>
        <taxon>Bacteria</taxon>
        <taxon>Pseudomonadati</taxon>
        <taxon>Pseudomonadota</taxon>
        <taxon>Alphaproteobacteria</taxon>
        <taxon>Hyphomicrobiales</taxon>
        <taxon>Kaistiaceae</taxon>
        <taxon>Kaistia</taxon>
    </lineage>
</organism>
<dbReference type="SUPFAM" id="SSF48008">
    <property type="entry name" value="GntR ligand-binding domain-like"/>
    <property type="match status" value="1"/>
</dbReference>
<dbReference type="Pfam" id="PF00392">
    <property type="entry name" value="GntR"/>
    <property type="match status" value="1"/>
</dbReference>
<dbReference type="SUPFAM" id="SSF46785">
    <property type="entry name" value="Winged helix' DNA-binding domain"/>
    <property type="match status" value="1"/>
</dbReference>
<dbReference type="InterPro" id="IPR036388">
    <property type="entry name" value="WH-like_DNA-bd_sf"/>
</dbReference>
<evidence type="ECO:0000313" key="5">
    <source>
        <dbReference type="EMBL" id="MCX5569939.1"/>
    </source>
</evidence>